<keyword evidence="4" id="KW-1133">Transmembrane helix</keyword>
<dbReference type="Pfam" id="PF13432">
    <property type="entry name" value="TPR_16"/>
    <property type="match status" value="1"/>
</dbReference>
<dbReference type="PROSITE" id="PS50005">
    <property type="entry name" value="TPR"/>
    <property type="match status" value="1"/>
</dbReference>
<dbReference type="GO" id="GO:0009898">
    <property type="term" value="C:cytoplasmic side of plasma membrane"/>
    <property type="evidence" value="ECO:0007669"/>
    <property type="project" value="UniProtKB-UniRule"/>
</dbReference>
<feature type="repeat" description="TPR" evidence="5">
    <location>
        <begin position="40"/>
        <end position="73"/>
    </location>
</feature>
<dbReference type="PANTHER" id="PTHR45586">
    <property type="entry name" value="TPR REPEAT-CONTAINING PROTEIN PA4667"/>
    <property type="match status" value="1"/>
</dbReference>
<comment type="subcellular location">
    <subcellularLocation>
        <location evidence="4">Cell inner membrane</location>
        <topology evidence="4">Single-pass membrane protein</topology>
        <orientation evidence="4">Cytoplasmic side</orientation>
    </subcellularLocation>
</comment>
<dbReference type="InterPro" id="IPR041166">
    <property type="entry name" value="Rubredoxin_2"/>
</dbReference>
<evidence type="ECO:0000256" key="1">
    <source>
        <dbReference type="ARBA" id="ARBA00022723"/>
    </source>
</evidence>
<keyword evidence="4" id="KW-0997">Cell inner membrane</keyword>
<feature type="binding site" evidence="4">
    <location>
        <position position="380"/>
    </location>
    <ligand>
        <name>Fe cation</name>
        <dbReference type="ChEBI" id="CHEBI:24875"/>
    </ligand>
</feature>
<dbReference type="Proteomes" id="UP000218172">
    <property type="component" value="Unassembled WGS sequence"/>
</dbReference>
<evidence type="ECO:0000259" key="6">
    <source>
        <dbReference type="Pfam" id="PF18073"/>
    </source>
</evidence>
<evidence type="ECO:0000313" key="7">
    <source>
        <dbReference type="EMBL" id="PCH63587.1"/>
    </source>
</evidence>
<comment type="similarity">
    <text evidence="4">Belongs to the LapB family.</text>
</comment>
<feature type="binding site" evidence="4">
    <location>
        <position position="366"/>
    </location>
    <ligand>
        <name>Fe cation</name>
        <dbReference type="ChEBI" id="CHEBI:24875"/>
    </ligand>
</feature>
<evidence type="ECO:0000256" key="5">
    <source>
        <dbReference type="PROSITE-ProRule" id="PRU00339"/>
    </source>
</evidence>
<evidence type="ECO:0000256" key="3">
    <source>
        <dbReference type="ARBA" id="ARBA00022803"/>
    </source>
</evidence>
<dbReference type="GO" id="GO:0008653">
    <property type="term" value="P:lipopolysaccharide metabolic process"/>
    <property type="evidence" value="ECO:0007669"/>
    <property type="project" value="InterPro"/>
</dbReference>
<sequence length="396" mass="44691">MQAIELIILLILAALLTWWLRRVINKRNTLKNLGHNSSKLSTDYFLGLNYLLNDEPDEAIDTFISALQLNSQTMESHLALGTLLRRRGKVDKAIKTHQSLLTMQSPQSDFAESVRLELASDYVAAGLFDRAERLLQEVFQDNKPSKWAALKQLQIIYQTEKEWDKAIDCAALLLKGPKSNKTARLRAEAAHYCCELAESALAKGDSSAVKEQIKRAFNFDRHSIRARLLGAKIAQAEKNYKLAIKELESVRQDNPAFTEQLIKPLGDCYHGLDDRVGYKQLLSACLSQQPRMSVCLEMAELIKTLEGEQASIEYLSNYLQNKPSLRGLGAVLKLQSSQAEPELKNNLQLLTAALEKHLHSKPAYHCNQCGFQAKRFYWLCPSCQSWDGIEAVQDVD</sequence>
<evidence type="ECO:0000256" key="2">
    <source>
        <dbReference type="ARBA" id="ARBA00022737"/>
    </source>
</evidence>
<evidence type="ECO:0000256" key="4">
    <source>
        <dbReference type="HAMAP-Rule" id="MF_00994"/>
    </source>
</evidence>
<keyword evidence="4" id="KW-1003">Cell membrane</keyword>
<organism evidence="7 8">
    <name type="scientific">SAR86 cluster bacterium</name>
    <dbReference type="NCBI Taxonomy" id="2030880"/>
    <lineage>
        <taxon>Bacteria</taxon>
        <taxon>Pseudomonadati</taxon>
        <taxon>Pseudomonadota</taxon>
        <taxon>Gammaproteobacteria</taxon>
        <taxon>SAR86 cluster</taxon>
    </lineage>
</organism>
<dbReference type="HAMAP" id="MF_00994">
    <property type="entry name" value="LPS_assembly_LapB"/>
    <property type="match status" value="1"/>
</dbReference>
<dbReference type="InterPro" id="IPR011990">
    <property type="entry name" value="TPR-like_helical_dom_sf"/>
</dbReference>
<protein>
    <recommendedName>
        <fullName evidence="4">Lipopolysaccharide assembly protein B</fullName>
    </recommendedName>
</protein>
<name>A0A2A4MV05_9GAMM</name>
<dbReference type="NCBIfam" id="NF008757">
    <property type="entry name" value="PRK11788.1-5"/>
    <property type="match status" value="1"/>
</dbReference>
<dbReference type="EMBL" id="NVQR01000012">
    <property type="protein sequence ID" value="PCH63587.1"/>
    <property type="molecule type" value="Genomic_DNA"/>
</dbReference>
<keyword evidence="1 4" id="KW-0479">Metal-binding</keyword>
<accession>A0A2A4MV05</accession>
<keyword evidence="2 4" id="KW-0677">Repeat</keyword>
<comment type="function">
    <text evidence="4">Modulates cellular lipopolysaccharide (LPS) levels by regulating LpxC, which is involved in lipid A biosynthesis. May act by modulating the proteolytic activity of FtsH towards LpxC. May also coordinate assembly of proteins involved in LPS synthesis at the plasma membrane.</text>
</comment>
<dbReference type="PANTHER" id="PTHR45586:SF1">
    <property type="entry name" value="LIPOPOLYSACCHARIDE ASSEMBLY PROTEIN B"/>
    <property type="match status" value="1"/>
</dbReference>
<dbReference type="SUPFAM" id="SSF48452">
    <property type="entry name" value="TPR-like"/>
    <property type="match status" value="2"/>
</dbReference>
<evidence type="ECO:0000313" key="8">
    <source>
        <dbReference type="Proteomes" id="UP000218172"/>
    </source>
</evidence>
<dbReference type="AlphaFoldDB" id="A0A2A4MV05"/>
<dbReference type="InterPro" id="IPR051012">
    <property type="entry name" value="CellSynth/LPSAsmb/PSIAsmb"/>
</dbReference>
<keyword evidence="4" id="KW-0812">Transmembrane</keyword>
<feature type="topological domain" description="Cytoplasmic" evidence="4">
    <location>
        <begin position="25"/>
        <end position="396"/>
    </location>
</feature>
<proteinExistence type="inferred from homology"/>
<dbReference type="Gene3D" id="1.25.40.10">
    <property type="entry name" value="Tetratricopeptide repeat domain"/>
    <property type="match status" value="2"/>
</dbReference>
<dbReference type="InterPro" id="IPR019734">
    <property type="entry name" value="TPR_rpt"/>
</dbReference>
<keyword evidence="4" id="KW-0408">Iron</keyword>
<feature type="binding site" evidence="4">
    <location>
        <position position="369"/>
    </location>
    <ligand>
        <name>Fe cation</name>
        <dbReference type="ChEBI" id="CHEBI:24875"/>
    </ligand>
</feature>
<feature type="domain" description="LapB rubredoxin metal binding" evidence="6">
    <location>
        <begin position="364"/>
        <end position="389"/>
    </location>
</feature>
<keyword evidence="4" id="KW-0472">Membrane</keyword>
<keyword evidence="3 4" id="KW-0802">TPR repeat</keyword>
<reference evidence="8" key="1">
    <citation type="submission" date="2017-08" db="EMBL/GenBank/DDBJ databases">
        <title>A dynamic microbial community with high functional redundancy inhabits the cold, oxic subseafloor aquifer.</title>
        <authorList>
            <person name="Tully B.J."/>
            <person name="Wheat C.G."/>
            <person name="Glazer B.T."/>
            <person name="Huber J.A."/>
        </authorList>
    </citation>
    <scope>NUCLEOTIDE SEQUENCE [LARGE SCALE GENOMIC DNA]</scope>
</reference>
<feature type="binding site" evidence="4">
    <location>
        <position position="383"/>
    </location>
    <ligand>
        <name>Fe cation</name>
        <dbReference type="ChEBI" id="CHEBI:24875"/>
    </ligand>
</feature>
<dbReference type="GO" id="GO:0005506">
    <property type="term" value="F:iron ion binding"/>
    <property type="evidence" value="ECO:0007669"/>
    <property type="project" value="UniProtKB-UniRule"/>
</dbReference>
<dbReference type="GO" id="GO:0046890">
    <property type="term" value="P:regulation of lipid biosynthetic process"/>
    <property type="evidence" value="ECO:0007669"/>
    <property type="project" value="UniProtKB-UniRule"/>
</dbReference>
<dbReference type="Pfam" id="PF18073">
    <property type="entry name" value="Zn_ribbon_LapB"/>
    <property type="match status" value="1"/>
</dbReference>
<gene>
    <name evidence="4" type="primary">lapB</name>
    <name evidence="7" type="ORF">COC19_00855</name>
</gene>
<comment type="caution">
    <text evidence="7">The sequence shown here is derived from an EMBL/GenBank/DDBJ whole genome shotgun (WGS) entry which is preliminary data.</text>
</comment>
<dbReference type="InterPro" id="IPR030865">
    <property type="entry name" value="LapB"/>
</dbReference>